<dbReference type="SUPFAM" id="SSF103473">
    <property type="entry name" value="MFS general substrate transporter"/>
    <property type="match status" value="1"/>
</dbReference>
<reference evidence="2" key="1">
    <citation type="submission" date="2022-01" db="EMBL/GenBank/DDBJ databases">
        <title>Nocardioidaceae gen. sp. A5X3R13.</title>
        <authorList>
            <person name="Lopez Marin M.A."/>
            <person name="Uhlik O."/>
        </authorList>
    </citation>
    <scope>NUCLEOTIDE SEQUENCE</scope>
    <source>
        <strain evidence="2">A5X3R13</strain>
    </source>
</reference>
<feature type="transmembrane region" description="Helical" evidence="1">
    <location>
        <begin position="110"/>
        <end position="128"/>
    </location>
</feature>
<organism evidence="2 3">
    <name type="scientific">Solicola gregarius</name>
    <dbReference type="NCBI Taxonomy" id="2908642"/>
    <lineage>
        <taxon>Bacteria</taxon>
        <taxon>Bacillati</taxon>
        <taxon>Actinomycetota</taxon>
        <taxon>Actinomycetes</taxon>
        <taxon>Propionibacteriales</taxon>
        <taxon>Nocardioidaceae</taxon>
        <taxon>Solicola</taxon>
    </lineage>
</organism>
<feature type="transmembrane region" description="Helical" evidence="1">
    <location>
        <begin position="72"/>
        <end position="90"/>
    </location>
</feature>
<proteinExistence type="predicted"/>
<sequence length="137" mass="14444">MRVFRIVLGAAGLVAVGFGLWSMREFDVAQLRSAFVWLAGGVVAHDFVLAPIVVALGVVAARVAPARVRTPLVVAFVLWGSLTLVALPALSGPGVRADNPTLLDRPYVAAWLALSAIAVACVLAYALVRRDRRGGRS</sequence>
<dbReference type="Proteomes" id="UP001164390">
    <property type="component" value="Chromosome"/>
</dbReference>
<evidence type="ECO:0000313" key="3">
    <source>
        <dbReference type="Proteomes" id="UP001164390"/>
    </source>
</evidence>
<dbReference type="AlphaFoldDB" id="A0AA46YJP3"/>
<keyword evidence="1" id="KW-0812">Transmembrane</keyword>
<dbReference type="InterPro" id="IPR036259">
    <property type="entry name" value="MFS_trans_sf"/>
</dbReference>
<keyword evidence="1" id="KW-1133">Transmembrane helix</keyword>
<keyword evidence="1" id="KW-0472">Membrane</keyword>
<feature type="transmembrane region" description="Helical" evidence="1">
    <location>
        <begin position="35"/>
        <end position="60"/>
    </location>
</feature>
<name>A0AA46YJP3_9ACTN</name>
<feature type="transmembrane region" description="Helical" evidence="1">
    <location>
        <begin position="7"/>
        <end position="23"/>
    </location>
</feature>
<protein>
    <submittedName>
        <fullName evidence="2">Uncharacterized protein</fullName>
    </submittedName>
</protein>
<keyword evidence="3" id="KW-1185">Reference proteome</keyword>
<dbReference type="RefSeq" id="WP_271633296.1">
    <property type="nucleotide sequence ID" value="NZ_CP094970.1"/>
</dbReference>
<evidence type="ECO:0000256" key="1">
    <source>
        <dbReference type="SAM" id="Phobius"/>
    </source>
</evidence>
<dbReference type="EMBL" id="CP094970">
    <property type="protein sequence ID" value="UYM04557.1"/>
    <property type="molecule type" value="Genomic_DNA"/>
</dbReference>
<evidence type="ECO:0000313" key="2">
    <source>
        <dbReference type="EMBL" id="UYM04557.1"/>
    </source>
</evidence>
<dbReference type="KEGG" id="sgrg:L0C25_18770"/>
<accession>A0AA46YJP3</accession>
<gene>
    <name evidence="2" type="ORF">L0C25_18770</name>
</gene>